<dbReference type="Proteomes" id="UP000597762">
    <property type="component" value="Unassembled WGS sequence"/>
</dbReference>
<keyword evidence="1" id="KW-0812">Transmembrane</keyword>
<reference evidence="2" key="1">
    <citation type="submission" date="2021-01" db="EMBL/GenBank/DDBJ databases">
        <authorList>
            <person name="Li R."/>
            <person name="Bekaert M."/>
        </authorList>
    </citation>
    <scope>NUCLEOTIDE SEQUENCE</scope>
    <source>
        <strain evidence="2">Farmed</strain>
    </source>
</reference>
<keyword evidence="1" id="KW-1133">Transmembrane helix</keyword>
<feature type="transmembrane region" description="Helical" evidence="1">
    <location>
        <begin position="125"/>
        <end position="146"/>
    </location>
</feature>
<dbReference type="EMBL" id="CAHIKZ030002168">
    <property type="protein sequence ID" value="CAE1282219.1"/>
    <property type="molecule type" value="Genomic_DNA"/>
</dbReference>
<gene>
    <name evidence="2" type="ORF">SPHA_43332</name>
</gene>
<evidence type="ECO:0000256" key="1">
    <source>
        <dbReference type="SAM" id="Phobius"/>
    </source>
</evidence>
<accession>A0A812CXJ1</accession>
<feature type="transmembrane region" description="Helical" evidence="1">
    <location>
        <begin position="188"/>
        <end position="207"/>
    </location>
</feature>
<dbReference type="AlphaFoldDB" id="A0A812CXJ1"/>
<evidence type="ECO:0000313" key="2">
    <source>
        <dbReference type="EMBL" id="CAE1282219.1"/>
    </source>
</evidence>
<feature type="transmembrane region" description="Helical" evidence="1">
    <location>
        <begin position="240"/>
        <end position="258"/>
    </location>
</feature>
<keyword evidence="1" id="KW-0472">Membrane</keyword>
<feature type="transmembrane region" description="Helical" evidence="1">
    <location>
        <begin position="213"/>
        <end position="233"/>
    </location>
</feature>
<feature type="transmembrane region" description="Helical" evidence="1">
    <location>
        <begin position="270"/>
        <end position="290"/>
    </location>
</feature>
<name>A0A812CXJ1_ACAPH</name>
<keyword evidence="3" id="KW-1185">Reference proteome</keyword>
<feature type="transmembrane region" description="Helical" evidence="1">
    <location>
        <begin position="98"/>
        <end position="118"/>
    </location>
</feature>
<protein>
    <submittedName>
        <fullName evidence="2">Uncharacterized protein</fullName>
    </submittedName>
</protein>
<feature type="transmembrane region" description="Helical" evidence="1">
    <location>
        <begin position="152"/>
        <end position="176"/>
    </location>
</feature>
<comment type="caution">
    <text evidence="2">The sequence shown here is derived from an EMBL/GenBank/DDBJ whole genome shotgun (WGS) entry which is preliminary data.</text>
</comment>
<proteinExistence type="predicted"/>
<organism evidence="2 3">
    <name type="scientific">Acanthosepion pharaonis</name>
    <name type="common">Pharaoh cuttlefish</name>
    <name type="synonym">Sepia pharaonis</name>
    <dbReference type="NCBI Taxonomy" id="158019"/>
    <lineage>
        <taxon>Eukaryota</taxon>
        <taxon>Metazoa</taxon>
        <taxon>Spiralia</taxon>
        <taxon>Lophotrochozoa</taxon>
        <taxon>Mollusca</taxon>
        <taxon>Cephalopoda</taxon>
        <taxon>Coleoidea</taxon>
        <taxon>Decapodiformes</taxon>
        <taxon>Sepiida</taxon>
        <taxon>Sepiina</taxon>
        <taxon>Sepiidae</taxon>
        <taxon>Acanthosepion</taxon>
    </lineage>
</organism>
<evidence type="ECO:0000313" key="3">
    <source>
        <dbReference type="Proteomes" id="UP000597762"/>
    </source>
</evidence>
<sequence>MSFAFVLKRKRMEAFFPSYAFFSLKLLLKRLRRNVARRNDAALLRQWSTPKPKKEKPAERVDALETLTENEERLNILTCLSFRHLFLLLYLFHHFFSFLSPFFILNHSFFLFLSFILFKRFLFSYFFQCHLSFVLMFYLFSSIFFLSFLFRIYFSMFFVFLSFFDVFFLFILFNVLFFPSIFLHSFMYFQYFIFPSIFFLSFFLFFNMFFLCVFGYLMASNISVVLSSFFFFLSSNSSSFFSFILRNFYTISFLYSYLFRYFFLIHSPRLMFHLCLLFTFFTNFILKCLADIVPLY</sequence>